<evidence type="ECO:0000313" key="7">
    <source>
        <dbReference type="EMBL" id="KAF2716104.1"/>
    </source>
</evidence>
<feature type="non-terminal residue" evidence="7">
    <location>
        <position position="283"/>
    </location>
</feature>
<dbReference type="GO" id="GO:0005739">
    <property type="term" value="C:mitochondrion"/>
    <property type="evidence" value="ECO:0007669"/>
    <property type="project" value="TreeGrafter"/>
</dbReference>
<dbReference type="EMBL" id="MU003895">
    <property type="protein sequence ID" value="KAF2716104.1"/>
    <property type="molecule type" value="Genomic_DNA"/>
</dbReference>
<keyword evidence="1" id="KW-0479">Metal-binding</keyword>
<dbReference type="InterPro" id="IPR027417">
    <property type="entry name" value="P-loop_NTPase"/>
</dbReference>
<dbReference type="GO" id="GO:0046872">
    <property type="term" value="F:metal ion binding"/>
    <property type="evidence" value="ECO:0007669"/>
    <property type="project" value="UniProtKB-KW"/>
</dbReference>
<evidence type="ECO:0000256" key="2">
    <source>
        <dbReference type="ARBA" id="ARBA00022741"/>
    </source>
</evidence>
<sequence length="283" mass="31282">SPALLTLQPNTLNSYSTSNPPTRTHLRYANATFTSSKHPPELLFTTAHFRNFPAYAHPEVAFLGRSNVGKSSLLNALFNRTRDTIAHVSKRPGRTRTMNAFSVGAPLGFAKGGELGSGEKLDRWRRLGPGGCVVVDMPGYGGGSQEEWGVEALKFLENRRQLRRVFLLVDAQHGLKGSDMQLLTHLKRKGVPCQVVLSKVDKLLYPSARMPSPGKLSRALWELRTRCDEVREEVEIEIGDAKMSGLGDILCCSAEKSLDEWPRRGKLGIDEIRWAILSACGLD</sequence>
<keyword evidence="4" id="KW-0342">GTP-binding</keyword>
<keyword evidence="2" id="KW-0547">Nucleotide-binding</keyword>
<feature type="compositionally biased region" description="Polar residues" evidence="5">
    <location>
        <begin position="7"/>
        <end position="20"/>
    </location>
</feature>
<dbReference type="PRINTS" id="PR00326">
    <property type="entry name" value="GTP1OBG"/>
</dbReference>
<feature type="domain" description="EngB-type G" evidence="6">
    <location>
        <begin position="56"/>
        <end position="260"/>
    </location>
</feature>
<dbReference type="PANTHER" id="PTHR46498">
    <property type="entry name" value="GTP-BINDING PROTEIN 8"/>
    <property type="match status" value="1"/>
</dbReference>
<keyword evidence="8" id="KW-1185">Reference proteome</keyword>
<dbReference type="InterPro" id="IPR052279">
    <property type="entry name" value="EngB_GTPase"/>
</dbReference>
<evidence type="ECO:0000259" key="6">
    <source>
        <dbReference type="PROSITE" id="PS51706"/>
    </source>
</evidence>
<keyword evidence="3" id="KW-0460">Magnesium</keyword>
<dbReference type="CDD" id="cd01876">
    <property type="entry name" value="YihA_EngB"/>
    <property type="match status" value="1"/>
</dbReference>
<feature type="region of interest" description="Disordered" evidence="5">
    <location>
        <begin position="1"/>
        <end position="20"/>
    </location>
</feature>
<dbReference type="Pfam" id="PF01926">
    <property type="entry name" value="MMR_HSR1"/>
    <property type="match status" value="1"/>
</dbReference>
<gene>
    <name evidence="7" type="ORF">K431DRAFT_198004</name>
</gene>
<protein>
    <recommendedName>
        <fullName evidence="6">EngB-type G domain-containing protein</fullName>
    </recommendedName>
</protein>
<dbReference type="InterPro" id="IPR030393">
    <property type="entry name" value="G_ENGB_dom"/>
</dbReference>
<evidence type="ECO:0000256" key="5">
    <source>
        <dbReference type="SAM" id="MobiDB-lite"/>
    </source>
</evidence>
<dbReference type="SUPFAM" id="SSF52540">
    <property type="entry name" value="P-loop containing nucleoside triphosphate hydrolases"/>
    <property type="match status" value="1"/>
</dbReference>
<organism evidence="7 8">
    <name type="scientific">Polychaeton citri CBS 116435</name>
    <dbReference type="NCBI Taxonomy" id="1314669"/>
    <lineage>
        <taxon>Eukaryota</taxon>
        <taxon>Fungi</taxon>
        <taxon>Dikarya</taxon>
        <taxon>Ascomycota</taxon>
        <taxon>Pezizomycotina</taxon>
        <taxon>Dothideomycetes</taxon>
        <taxon>Dothideomycetidae</taxon>
        <taxon>Capnodiales</taxon>
        <taxon>Capnodiaceae</taxon>
        <taxon>Polychaeton</taxon>
    </lineage>
</organism>
<dbReference type="InterPro" id="IPR006073">
    <property type="entry name" value="GTP-bd"/>
</dbReference>
<reference evidence="7" key="1">
    <citation type="journal article" date="2020" name="Stud. Mycol.">
        <title>101 Dothideomycetes genomes: a test case for predicting lifestyles and emergence of pathogens.</title>
        <authorList>
            <person name="Haridas S."/>
            <person name="Albert R."/>
            <person name="Binder M."/>
            <person name="Bloem J."/>
            <person name="Labutti K."/>
            <person name="Salamov A."/>
            <person name="Andreopoulos B."/>
            <person name="Baker S."/>
            <person name="Barry K."/>
            <person name="Bills G."/>
            <person name="Bluhm B."/>
            <person name="Cannon C."/>
            <person name="Castanera R."/>
            <person name="Culley D."/>
            <person name="Daum C."/>
            <person name="Ezra D."/>
            <person name="Gonzalez J."/>
            <person name="Henrissat B."/>
            <person name="Kuo A."/>
            <person name="Liang C."/>
            <person name="Lipzen A."/>
            <person name="Lutzoni F."/>
            <person name="Magnuson J."/>
            <person name="Mondo S."/>
            <person name="Nolan M."/>
            <person name="Ohm R."/>
            <person name="Pangilinan J."/>
            <person name="Park H.-J."/>
            <person name="Ramirez L."/>
            <person name="Alfaro M."/>
            <person name="Sun H."/>
            <person name="Tritt A."/>
            <person name="Yoshinaga Y."/>
            <person name="Zwiers L.-H."/>
            <person name="Turgeon B."/>
            <person name="Goodwin S."/>
            <person name="Spatafora J."/>
            <person name="Crous P."/>
            <person name="Grigoriev I."/>
        </authorList>
    </citation>
    <scope>NUCLEOTIDE SEQUENCE</scope>
    <source>
        <strain evidence="7">CBS 116435</strain>
    </source>
</reference>
<evidence type="ECO:0000313" key="8">
    <source>
        <dbReference type="Proteomes" id="UP000799441"/>
    </source>
</evidence>
<evidence type="ECO:0000256" key="1">
    <source>
        <dbReference type="ARBA" id="ARBA00022723"/>
    </source>
</evidence>
<name>A0A9P4Q103_9PEZI</name>
<accession>A0A9P4Q103</accession>
<dbReference type="PROSITE" id="PS51706">
    <property type="entry name" value="G_ENGB"/>
    <property type="match status" value="1"/>
</dbReference>
<dbReference type="GO" id="GO:0005525">
    <property type="term" value="F:GTP binding"/>
    <property type="evidence" value="ECO:0007669"/>
    <property type="project" value="UniProtKB-KW"/>
</dbReference>
<proteinExistence type="predicted"/>
<dbReference type="Proteomes" id="UP000799441">
    <property type="component" value="Unassembled WGS sequence"/>
</dbReference>
<comment type="caution">
    <text evidence="7">The sequence shown here is derived from an EMBL/GenBank/DDBJ whole genome shotgun (WGS) entry which is preliminary data.</text>
</comment>
<dbReference type="PANTHER" id="PTHR46498:SF1">
    <property type="entry name" value="GTP-BINDING PROTEIN 8"/>
    <property type="match status" value="1"/>
</dbReference>
<evidence type="ECO:0000256" key="3">
    <source>
        <dbReference type="ARBA" id="ARBA00022842"/>
    </source>
</evidence>
<evidence type="ECO:0000256" key="4">
    <source>
        <dbReference type="ARBA" id="ARBA00023134"/>
    </source>
</evidence>
<dbReference type="OrthoDB" id="391988at2759"/>
<dbReference type="Gene3D" id="3.40.50.300">
    <property type="entry name" value="P-loop containing nucleotide triphosphate hydrolases"/>
    <property type="match status" value="1"/>
</dbReference>
<dbReference type="AlphaFoldDB" id="A0A9P4Q103"/>
<feature type="non-terminal residue" evidence="7">
    <location>
        <position position="1"/>
    </location>
</feature>